<reference evidence="1 2" key="1">
    <citation type="journal article" date="2018" name="J. Invertebr. Pathol.">
        <title>New genotyping method for the causative agent of crayfish plague (Aphanomyces astaci) based on whole genome data.</title>
        <authorList>
            <person name="Minardi D."/>
            <person name="Studholme D.J."/>
            <person name="van der Giezen M."/>
            <person name="Pretto T."/>
            <person name="Oidtmann B."/>
        </authorList>
    </citation>
    <scope>NUCLEOTIDE SEQUENCE [LARGE SCALE GENOMIC DNA]</scope>
    <source>
        <strain evidence="1 2">KB13</strain>
    </source>
</reference>
<accession>A0A9X8EAA4</accession>
<dbReference type="EMBL" id="QUTI01014199">
    <property type="protein sequence ID" value="RLO12186.1"/>
    <property type="molecule type" value="Genomic_DNA"/>
</dbReference>
<name>A0A9X8EAA4_APHAT</name>
<proteinExistence type="predicted"/>
<comment type="caution">
    <text evidence="1">The sequence shown here is derived from an EMBL/GenBank/DDBJ whole genome shotgun (WGS) entry which is preliminary data.</text>
</comment>
<evidence type="ECO:0000313" key="2">
    <source>
        <dbReference type="Proteomes" id="UP000275652"/>
    </source>
</evidence>
<gene>
    <name evidence="1" type="ORF">DYB28_002493</name>
</gene>
<dbReference type="Proteomes" id="UP000275652">
    <property type="component" value="Unassembled WGS sequence"/>
</dbReference>
<protein>
    <submittedName>
        <fullName evidence="1">Uncharacterized protein</fullName>
    </submittedName>
</protein>
<evidence type="ECO:0000313" key="1">
    <source>
        <dbReference type="EMBL" id="RLO12186.1"/>
    </source>
</evidence>
<organism evidence="1 2">
    <name type="scientific">Aphanomyces astaci</name>
    <name type="common">Crayfish plague agent</name>
    <dbReference type="NCBI Taxonomy" id="112090"/>
    <lineage>
        <taxon>Eukaryota</taxon>
        <taxon>Sar</taxon>
        <taxon>Stramenopiles</taxon>
        <taxon>Oomycota</taxon>
        <taxon>Saprolegniomycetes</taxon>
        <taxon>Saprolegniales</taxon>
        <taxon>Verrucalvaceae</taxon>
        <taxon>Aphanomyces</taxon>
    </lineage>
</organism>
<sequence length="91" mass="10022">MPQRVGKVDMTSSAQYVKVFAGYRTLHGDLRFAYVETAFAMPDLGDPGRFTLGYACPDTEPFDAITAIKFAEVDDVLSFDSLCLTTLDSSR</sequence>
<dbReference type="AlphaFoldDB" id="A0A9X8EAA4"/>